<dbReference type="EMBL" id="MU070362">
    <property type="protein sequence ID" value="KAF5828102.1"/>
    <property type="molecule type" value="Genomic_DNA"/>
</dbReference>
<evidence type="ECO:0000313" key="4">
    <source>
        <dbReference type="EMBL" id="KAF5828102.1"/>
    </source>
</evidence>
<proteinExistence type="predicted"/>
<feature type="repeat" description="ANK" evidence="3">
    <location>
        <begin position="34"/>
        <end position="66"/>
    </location>
</feature>
<dbReference type="PROSITE" id="PS50088">
    <property type="entry name" value="ANK_REPEAT"/>
    <property type="match status" value="1"/>
</dbReference>
<organism evidence="4 5">
    <name type="scientific">Dunaliella salina</name>
    <name type="common">Green alga</name>
    <name type="synonym">Protococcus salinus</name>
    <dbReference type="NCBI Taxonomy" id="3046"/>
    <lineage>
        <taxon>Eukaryota</taxon>
        <taxon>Viridiplantae</taxon>
        <taxon>Chlorophyta</taxon>
        <taxon>core chlorophytes</taxon>
        <taxon>Chlorophyceae</taxon>
        <taxon>CS clade</taxon>
        <taxon>Chlamydomonadales</taxon>
        <taxon>Dunaliellaceae</taxon>
        <taxon>Dunaliella</taxon>
    </lineage>
</organism>
<reference evidence="4" key="1">
    <citation type="submission" date="2017-08" db="EMBL/GenBank/DDBJ databases">
        <authorList>
            <person name="Polle J.E."/>
            <person name="Barry K."/>
            <person name="Cushman J."/>
            <person name="Schmutz J."/>
            <person name="Tran D."/>
            <person name="Hathwaick L.T."/>
            <person name="Yim W.C."/>
            <person name="Jenkins J."/>
            <person name="Mckie-Krisberg Z.M."/>
            <person name="Prochnik S."/>
            <person name="Lindquist E."/>
            <person name="Dockter R.B."/>
            <person name="Adam C."/>
            <person name="Molina H."/>
            <person name="Bunkerborg J."/>
            <person name="Jin E."/>
            <person name="Buchheim M."/>
            <person name="Magnuson J."/>
        </authorList>
    </citation>
    <scope>NUCLEOTIDE SEQUENCE</scope>
    <source>
        <strain evidence="4">CCAP 19/18</strain>
    </source>
</reference>
<dbReference type="SUPFAM" id="SSF48403">
    <property type="entry name" value="Ankyrin repeat"/>
    <property type="match status" value="1"/>
</dbReference>
<evidence type="ECO:0000256" key="3">
    <source>
        <dbReference type="PROSITE-ProRule" id="PRU00023"/>
    </source>
</evidence>
<dbReference type="InterPro" id="IPR036770">
    <property type="entry name" value="Ankyrin_rpt-contain_sf"/>
</dbReference>
<dbReference type="Pfam" id="PF12796">
    <property type="entry name" value="Ank_2"/>
    <property type="match status" value="1"/>
</dbReference>
<comment type="caution">
    <text evidence="4">The sequence shown here is derived from an EMBL/GenBank/DDBJ whole genome shotgun (WGS) entry which is preliminary data.</text>
</comment>
<dbReference type="Proteomes" id="UP000815325">
    <property type="component" value="Unassembled WGS sequence"/>
</dbReference>
<reference evidence="4" key="2">
    <citation type="submission" date="2020-06" db="EMBL/GenBank/DDBJ databases">
        <authorList>
            <consortium name="DOE Joint Genome Institute"/>
            <person name="Calhoun S."/>
            <person name="Polle J.E."/>
            <person name="Mckie-Krisberg Z."/>
            <person name="Prochnik S."/>
            <person name="Neofotis P."/>
            <person name="Yim W.C."/>
            <person name="Hathwaik L.T."/>
            <person name="Jenkins J."/>
            <person name="Molina H."/>
            <person name="Bunkenborg J."/>
            <person name="Grigoriev I.V."/>
            <person name="Barry K."/>
            <person name="Schmutz J."/>
            <person name="Jin E."/>
            <person name="Cushman J.C."/>
            <person name="Magnuson J.K."/>
        </authorList>
    </citation>
    <scope>NUCLEOTIDE SEQUENCE</scope>
    <source>
        <strain evidence="4">CCAP 19/18</strain>
    </source>
</reference>
<keyword evidence="1" id="KW-0677">Repeat</keyword>
<evidence type="ECO:0000313" key="5">
    <source>
        <dbReference type="Proteomes" id="UP000815325"/>
    </source>
</evidence>
<dbReference type="SMART" id="SM00248">
    <property type="entry name" value="ANK"/>
    <property type="match status" value="2"/>
</dbReference>
<accession>A0ABQ7G0H1</accession>
<dbReference type="InterPro" id="IPR002110">
    <property type="entry name" value="Ankyrin_rpt"/>
</dbReference>
<keyword evidence="2 3" id="KW-0040">ANK repeat</keyword>
<dbReference type="Gene3D" id="1.25.40.20">
    <property type="entry name" value="Ankyrin repeat-containing domain"/>
    <property type="match status" value="1"/>
</dbReference>
<evidence type="ECO:0000256" key="2">
    <source>
        <dbReference type="ARBA" id="ARBA00023043"/>
    </source>
</evidence>
<keyword evidence="5" id="KW-1185">Reference proteome</keyword>
<dbReference type="PROSITE" id="PS50297">
    <property type="entry name" value="ANK_REP_REGION"/>
    <property type="match status" value="1"/>
</dbReference>
<gene>
    <name evidence="4" type="ORF">DUNSADRAFT_18196</name>
</gene>
<protein>
    <submittedName>
        <fullName evidence="4">Uncharacterized protein</fullName>
    </submittedName>
</protein>
<dbReference type="PANTHER" id="PTHR24171">
    <property type="entry name" value="ANKYRIN REPEAT DOMAIN-CONTAINING PROTEIN 39-RELATED"/>
    <property type="match status" value="1"/>
</dbReference>
<dbReference type="EMBL" id="MU070362">
    <property type="protein sequence ID" value="KAF5828103.1"/>
    <property type="molecule type" value="Genomic_DNA"/>
</dbReference>
<evidence type="ECO:0000256" key="1">
    <source>
        <dbReference type="ARBA" id="ARBA00022737"/>
    </source>
</evidence>
<name>A0ABQ7G0H1_DUNSA</name>
<sequence length="86" mass="8761">MSGQALYDACRGGNLDGAAQLIKAGANVNWANEGGWTPLCTASGKGHKEVVRLLLDKGAAVDKAEKVSVGSAVNQPMHHQSAFGAG</sequence>